<sequence>MTFFGPPHHQIVVDDVLRMLNIASPPRELIESLSIDSVDLRRKLERFVDYSTSIKILVFKEIERTRKLQEGDGKWSRSGDYYNTGKGSLSLPIISLPDNIEESLSAEGDHPNMVQFPHNEAAAYLSVLRQIRMVMEGFSTVGKVKPRPFNTVPTDWNALRRLSREQLAILDAGLRRIRSQILTLVSTSSLSPMRSYLVDEVPSLLRRLDIPFDYQINTQGDGWTYFCNTGNPEDERITQLMKYGRYSLSEALWSSYTSYFAYESLTCLELLQQLCRWRKITK</sequence>
<name>A0A4S2MQN2_9PEZI</name>
<dbReference type="Proteomes" id="UP000298138">
    <property type="component" value="Unassembled WGS sequence"/>
</dbReference>
<keyword evidence="2" id="KW-1185">Reference proteome</keyword>
<proteinExistence type="predicted"/>
<organism evidence="1 2">
    <name type="scientific">Ascodesmis nigricans</name>
    <dbReference type="NCBI Taxonomy" id="341454"/>
    <lineage>
        <taxon>Eukaryota</taxon>
        <taxon>Fungi</taxon>
        <taxon>Dikarya</taxon>
        <taxon>Ascomycota</taxon>
        <taxon>Pezizomycotina</taxon>
        <taxon>Pezizomycetes</taxon>
        <taxon>Pezizales</taxon>
        <taxon>Ascodesmidaceae</taxon>
        <taxon>Ascodesmis</taxon>
    </lineage>
</organism>
<dbReference type="InParanoid" id="A0A4S2MQN2"/>
<dbReference type="STRING" id="341454.A0A4S2MQN2"/>
<reference evidence="1 2" key="1">
    <citation type="submission" date="2019-04" db="EMBL/GenBank/DDBJ databases">
        <title>Comparative genomics and transcriptomics to analyze fruiting body development in filamentous ascomycetes.</title>
        <authorList>
            <consortium name="DOE Joint Genome Institute"/>
            <person name="Lutkenhaus R."/>
            <person name="Traeger S."/>
            <person name="Breuer J."/>
            <person name="Kuo A."/>
            <person name="Lipzen A."/>
            <person name="Pangilinan J."/>
            <person name="Dilworth D."/>
            <person name="Sandor L."/>
            <person name="Poggeler S."/>
            <person name="Barry K."/>
            <person name="Grigoriev I.V."/>
            <person name="Nowrousian M."/>
        </authorList>
    </citation>
    <scope>NUCLEOTIDE SEQUENCE [LARGE SCALE GENOMIC DNA]</scope>
    <source>
        <strain evidence="1 2">CBS 389.68</strain>
    </source>
</reference>
<gene>
    <name evidence="1" type="ORF">EX30DRAFT_231810</name>
</gene>
<accession>A0A4S2MQN2</accession>
<dbReference type="EMBL" id="ML220170">
    <property type="protein sequence ID" value="TGZ76657.1"/>
    <property type="molecule type" value="Genomic_DNA"/>
</dbReference>
<evidence type="ECO:0000313" key="2">
    <source>
        <dbReference type="Proteomes" id="UP000298138"/>
    </source>
</evidence>
<evidence type="ECO:0000313" key="1">
    <source>
        <dbReference type="EMBL" id="TGZ76657.1"/>
    </source>
</evidence>
<dbReference type="AlphaFoldDB" id="A0A4S2MQN2"/>
<protein>
    <submittedName>
        <fullName evidence="1">Uncharacterized protein</fullName>
    </submittedName>
</protein>